<dbReference type="PANTHER" id="PTHR30287">
    <property type="entry name" value="MEMBRANE COMPONENT OF PREDICTED ABC SUPERFAMILY METABOLITE UPTAKE TRANSPORTER"/>
    <property type="match status" value="1"/>
</dbReference>
<feature type="domain" description="ABC3 transporter permease C-terminal" evidence="7">
    <location>
        <begin position="672"/>
        <end position="788"/>
    </location>
</feature>
<feature type="transmembrane region" description="Helical" evidence="6">
    <location>
        <begin position="760"/>
        <end position="786"/>
    </location>
</feature>
<gene>
    <name evidence="8" type="ORF">MCCG_0018</name>
</gene>
<accession>A0A9N7BDQ8</accession>
<dbReference type="Pfam" id="PF02687">
    <property type="entry name" value="FtsX"/>
    <property type="match status" value="2"/>
</dbReference>
<protein>
    <submittedName>
        <fullName evidence="8">ABC transporter permease</fullName>
    </submittedName>
</protein>
<organism evidence="8 9">
    <name type="scientific">Mycoplasma capricolum subsp. capripneumoniae 87001</name>
    <dbReference type="NCBI Taxonomy" id="1124992"/>
    <lineage>
        <taxon>Bacteria</taxon>
        <taxon>Bacillati</taxon>
        <taxon>Mycoplasmatota</taxon>
        <taxon>Mollicutes</taxon>
        <taxon>Mycoplasmataceae</taxon>
        <taxon>Mycoplasma</taxon>
    </lineage>
</organism>
<reference evidence="8 9" key="1">
    <citation type="submission" date="2013-12" db="EMBL/GenBank/DDBJ databases">
        <authorList>
            <person name="Wang R."/>
            <person name="Li Y."/>
            <person name="Zheng H."/>
            <person name="Xin J."/>
        </authorList>
    </citation>
    <scope>NUCLEOTIDE SEQUENCE [LARGE SCALE GENOMIC DNA]</scope>
    <source>
        <strain evidence="8 9">87001</strain>
    </source>
</reference>
<sequence>MKNLYLMLKQGVKWILKFKLQLVVIVVLTFIASSILTISFTTNKRLSSAYNQIVNNQNSPKFDSTYQIIVGSKARPKKDDPLFVPIFDFVNKQYTGFKDEGYDNFNLTFNDIYGEKNLLTIATSSKEFRDAWARKKDIFVYNENDDDKKQIANQQQDFDFVINDAFFNTMVDLLSKNDPAIKNTVIGRYTQSNPNWYKHFYNKEKNIKSNWSDFIKNKTKIQSLKNTNPDDLKTYFYSYYAFESLSQYFFKTIQTFLQDSKNDLSQQTFTHQDEAYKYFYEFLFGKYFDENNKKASYKDEYIATNDNLYTLTFDSSVPTSEFQKMKFLIKSENKDGHKQQDQDFFTQLVKQGFKGILRPLQITYHNTGNETDITNVIQYSETQELRGFVSNSNTYSQDVKELPEIFKNNSFVDILAMNADPFANIGEKSINFYTSKTNDLETTVASDFPITAAFLTHHKLSALANGYDLYIRPETIFNDPITKKTFRIVDISNKNYTNYIILNGHAPSSASEITISKQFAKANKIRIGDRLTLGNAKGLIVTGYAVDTYSFFPTSDPNVPLPKSDSGGLIYADFTTINQILGDGNSATGNDQTSAFNFFLIKNNNSLNIKNVYFDHFSVANKIRDNILAKQKGTEIHTFYKNQQFSDSSYSLNWTLYQKVAFWYSLATFLTASLIALVSALAVFVGVIKSIQPNSKQISILKANGASSSTISWSYVSYAVVLVFIAIPLGWMAGTMLQVPFVAIFKDYFSFKTNVLTYDWLAPLISIIIFGVLIGVFSFLVALFHIKKPVLDIIKSSKKWSKPKITDWLHKRIFKKPRFTTLLMLKLTESGKKPFSLLLVLVFVGTLFVSAGITIPSVTKYAKDNYFKKVNYTNQYEIYNSLSNSPLGKDVFNFWDGHEQIDNTYKEIKDSSGTINYYEDPNSYTLSNQNSSVLPQLIYKINNKNNDSNINSAEILTPYKSIIKEYLKTGVSDLYKNLLDWASYQISISNGKSFSIGTIEQLYAYVLNDADLNEHFKNDLDKVRETNNVTQPLTQFVGELLKTIFKDKIQNTGEWKEKILNLILGYSPSFIKSYLTSESRKNQLSFGWQKQTIIPQKDQLATIFKPKSDNIETDYSILGLDKNQQTYKLDDKQKNQLFLSNNNVQKLYKIINSPYDKNQNNDVYLNNFKVYDHKTNTLTIPTIVNKNLNYKLNKYGDSIISNLSTNNIQLSYKTRNGDFNVLPKQAWIYDDSDYLKTKYVNKHAKWEEQPIQFINTKDNYSSYGYEVVENNTEKYYYLNPYNLDVNKFTQRQVIDIWSKDSNNQIIAKQHENIVDESPLFGDFVINNDAQIIKSFIRPYYQLRNLLLFIPITNEVSWEDFALYASGWNKSSEHNLDLKTIISDLDKNDDHTRNYKYPAIRKLEADLVPNSVKNAWKSAISAIDNNTKYLAIRPYDFSIQQEKWSNNYYEYFILNDKKQIIGVNPHSADKAIPNLLLNSVPHFYRRAVGKRKNVPAIIQLHNKNVSYVNKDLKIKLQKVDDIDIYGKAYALIDSDLANMLYGFDISRSTNYNYKPFDTSKIIKKGELFNTYKTTNWLKVNNKDPWKQAFISQKDTFSYSPHYYYNTIFSNSSEPLIITGSVSLISEQRLGIAILDLMNLSDYKAGIVDVDFTFETKQLLNQIAKTAIYIAIIIITAIMLCASLLIMLITDIYISQYKSFMIMLRSMGYTNTQVMFYTLGVATIFSLLISFITTIIVFSSTTIIDKAFSANGFSIPINVYWISVVFCILLILVSFFTSLWVSTKRVRNAEPSTTLSEVDD</sequence>
<dbReference type="InterPro" id="IPR003838">
    <property type="entry name" value="ABC3_permease_C"/>
</dbReference>
<dbReference type="KEGG" id="mcai:MCCG_0018"/>
<feature type="domain" description="ABC3 transporter permease C-terminal" evidence="7">
    <location>
        <begin position="1670"/>
        <end position="1789"/>
    </location>
</feature>
<feature type="transmembrane region" description="Helical" evidence="6">
    <location>
        <begin position="1665"/>
        <end position="1692"/>
    </location>
</feature>
<dbReference type="GO" id="GO:0005886">
    <property type="term" value="C:plasma membrane"/>
    <property type="evidence" value="ECO:0007669"/>
    <property type="project" value="UniProtKB-SubCell"/>
</dbReference>
<evidence type="ECO:0000259" key="7">
    <source>
        <dbReference type="Pfam" id="PF02687"/>
    </source>
</evidence>
<dbReference type="RefSeq" id="WP_042620201.1">
    <property type="nucleotide sequence ID" value="NZ_CP006959.1"/>
</dbReference>
<evidence type="ECO:0000256" key="5">
    <source>
        <dbReference type="ARBA" id="ARBA00023136"/>
    </source>
</evidence>
<feature type="transmembrane region" description="Helical" evidence="6">
    <location>
        <begin position="20"/>
        <end position="40"/>
    </location>
</feature>
<evidence type="ECO:0000256" key="2">
    <source>
        <dbReference type="ARBA" id="ARBA00022475"/>
    </source>
</evidence>
<evidence type="ECO:0000256" key="6">
    <source>
        <dbReference type="SAM" id="Phobius"/>
    </source>
</evidence>
<keyword evidence="3 6" id="KW-0812">Transmembrane</keyword>
<dbReference type="Proteomes" id="UP000031910">
    <property type="component" value="Chromosome"/>
</dbReference>
<evidence type="ECO:0000256" key="3">
    <source>
        <dbReference type="ARBA" id="ARBA00022692"/>
    </source>
</evidence>
<feature type="transmembrane region" description="Helical" evidence="6">
    <location>
        <begin position="661"/>
        <end position="688"/>
    </location>
</feature>
<evidence type="ECO:0000313" key="9">
    <source>
        <dbReference type="Proteomes" id="UP000031910"/>
    </source>
</evidence>
<dbReference type="EMBL" id="CP006959">
    <property type="protein sequence ID" value="AJK51026.1"/>
    <property type="molecule type" value="Genomic_DNA"/>
</dbReference>
<evidence type="ECO:0000256" key="4">
    <source>
        <dbReference type="ARBA" id="ARBA00022989"/>
    </source>
</evidence>
<keyword evidence="5 6" id="KW-0472">Membrane</keyword>
<feature type="transmembrane region" description="Helical" evidence="6">
    <location>
        <begin position="1712"/>
        <end position="1737"/>
    </location>
</feature>
<name>A0A9N7BDQ8_MYCCC</name>
<evidence type="ECO:0000313" key="8">
    <source>
        <dbReference type="EMBL" id="AJK51026.1"/>
    </source>
</evidence>
<dbReference type="PANTHER" id="PTHR30287:SF2">
    <property type="entry name" value="BLL1001 PROTEIN"/>
    <property type="match status" value="1"/>
</dbReference>
<dbReference type="InterPro" id="IPR038766">
    <property type="entry name" value="Membrane_comp_ABC_pdt"/>
</dbReference>
<keyword evidence="4 6" id="KW-1133">Transmembrane helix</keyword>
<keyword evidence="2" id="KW-1003">Cell membrane</keyword>
<comment type="subcellular location">
    <subcellularLocation>
        <location evidence="1">Cell membrane</location>
        <topology evidence="1">Multi-pass membrane protein</topology>
    </subcellularLocation>
</comment>
<evidence type="ECO:0000256" key="1">
    <source>
        <dbReference type="ARBA" id="ARBA00004651"/>
    </source>
</evidence>
<keyword evidence="9" id="KW-1185">Reference proteome</keyword>
<feature type="transmembrane region" description="Helical" evidence="6">
    <location>
        <begin position="1757"/>
        <end position="1779"/>
    </location>
</feature>
<proteinExistence type="predicted"/>
<feature type="transmembrane region" description="Helical" evidence="6">
    <location>
        <begin position="709"/>
        <end position="731"/>
    </location>
</feature>
<feature type="transmembrane region" description="Helical" evidence="6">
    <location>
        <begin position="835"/>
        <end position="855"/>
    </location>
</feature>